<evidence type="ECO:0000313" key="3">
    <source>
        <dbReference type="RefSeq" id="XP_031764319.2"/>
    </source>
</evidence>
<dbReference type="KEGG" id="gmw:116412853"/>
<evidence type="ECO:0000256" key="1">
    <source>
        <dbReference type="SAM" id="SignalP"/>
    </source>
</evidence>
<protein>
    <submittedName>
        <fullName evidence="3">Uncharacterized protein LOC116412853</fullName>
    </submittedName>
</protein>
<feature type="signal peptide" evidence="1">
    <location>
        <begin position="1"/>
        <end position="24"/>
    </location>
</feature>
<keyword evidence="2" id="KW-1185">Reference proteome</keyword>
<sequence>MVSRLFNFIIAIFISYLVVNHVTGSKIVHRLKPIYCKCPTGSQSNGKGSNPEWIISHTNKRFDDEQITREIRDGLSLNSKEKERMDDYDDLFDYNLDDENDDATPIGSRPNDKGIIVDTKEKKNIKQNTISLQPEKRKSKLRSYGGEDLQTFLKRLSETEWDPMQ</sequence>
<accession>A0A6J3C070</accession>
<evidence type="ECO:0000313" key="2">
    <source>
        <dbReference type="Proteomes" id="UP001652740"/>
    </source>
</evidence>
<organism evidence="2 3">
    <name type="scientific">Galleria mellonella</name>
    <name type="common">Greater wax moth</name>
    <dbReference type="NCBI Taxonomy" id="7137"/>
    <lineage>
        <taxon>Eukaryota</taxon>
        <taxon>Metazoa</taxon>
        <taxon>Ecdysozoa</taxon>
        <taxon>Arthropoda</taxon>
        <taxon>Hexapoda</taxon>
        <taxon>Insecta</taxon>
        <taxon>Pterygota</taxon>
        <taxon>Neoptera</taxon>
        <taxon>Endopterygota</taxon>
        <taxon>Lepidoptera</taxon>
        <taxon>Glossata</taxon>
        <taxon>Ditrysia</taxon>
        <taxon>Pyraloidea</taxon>
        <taxon>Pyralidae</taxon>
        <taxon>Galleriinae</taxon>
        <taxon>Galleria</taxon>
    </lineage>
</organism>
<gene>
    <name evidence="3" type="primary">LOC116412853</name>
</gene>
<dbReference type="RefSeq" id="XP_031764319.2">
    <property type="nucleotide sequence ID" value="XM_031908459.2"/>
</dbReference>
<keyword evidence="1" id="KW-0732">Signal</keyword>
<reference evidence="3" key="1">
    <citation type="submission" date="2025-08" db="UniProtKB">
        <authorList>
            <consortium name="RefSeq"/>
        </authorList>
    </citation>
    <scope>IDENTIFICATION</scope>
    <source>
        <tissue evidence="3">Whole larvae</tissue>
    </source>
</reference>
<feature type="chain" id="PRO_5046647340" evidence="1">
    <location>
        <begin position="25"/>
        <end position="165"/>
    </location>
</feature>
<dbReference type="Proteomes" id="UP001652740">
    <property type="component" value="Unplaced"/>
</dbReference>
<dbReference type="GeneID" id="116412853"/>
<proteinExistence type="predicted"/>
<name>A0A6J3C070_GALME</name>
<dbReference type="InParanoid" id="A0A6J3C070"/>
<dbReference type="AlphaFoldDB" id="A0A6J3C070"/>